<feature type="region of interest" description="Disordered" evidence="4">
    <location>
        <begin position="774"/>
        <end position="919"/>
    </location>
</feature>
<accession>A0ABX8I4U8</accession>
<gene>
    <name evidence="5" type="ORF">CA3LBN_002574</name>
</gene>
<proteinExistence type="predicted"/>
<feature type="repeat" description="ANK" evidence="3">
    <location>
        <begin position="712"/>
        <end position="744"/>
    </location>
</feature>
<feature type="compositionally biased region" description="Polar residues" evidence="4">
    <location>
        <begin position="898"/>
        <end position="910"/>
    </location>
</feature>
<feature type="compositionally biased region" description="Polar residues" evidence="4">
    <location>
        <begin position="404"/>
        <end position="429"/>
    </location>
</feature>
<reference evidence="5 6" key="1">
    <citation type="submission" date="2021-06" db="EMBL/GenBank/DDBJ databases">
        <title>Candida outbreak in Lebanon.</title>
        <authorList>
            <person name="Finianos M."/>
        </authorList>
    </citation>
    <scope>NUCLEOTIDE SEQUENCE [LARGE SCALE GENOMIC DNA]</scope>
    <source>
        <strain evidence="5">CA3LBN</strain>
    </source>
</reference>
<evidence type="ECO:0000256" key="2">
    <source>
        <dbReference type="ARBA" id="ARBA00023043"/>
    </source>
</evidence>
<dbReference type="PROSITE" id="PS50297">
    <property type="entry name" value="ANK_REP_REGION"/>
    <property type="match status" value="4"/>
</dbReference>
<dbReference type="Pfam" id="PF12796">
    <property type="entry name" value="Ank_2"/>
    <property type="match status" value="2"/>
</dbReference>
<feature type="compositionally biased region" description="Basic and acidic residues" evidence="4">
    <location>
        <begin position="290"/>
        <end position="334"/>
    </location>
</feature>
<feature type="compositionally biased region" description="Basic and acidic residues" evidence="4">
    <location>
        <begin position="882"/>
        <end position="892"/>
    </location>
</feature>
<feature type="compositionally biased region" description="Basic and acidic residues" evidence="4">
    <location>
        <begin position="28"/>
        <end position="38"/>
    </location>
</feature>
<evidence type="ECO:0000313" key="6">
    <source>
        <dbReference type="Proteomes" id="UP000825434"/>
    </source>
</evidence>
<keyword evidence="2 3" id="KW-0040">ANK repeat</keyword>
<feature type="compositionally biased region" description="Basic and acidic residues" evidence="4">
    <location>
        <begin position="11"/>
        <end position="21"/>
    </location>
</feature>
<feature type="compositionally biased region" description="Basic and acidic residues" evidence="4">
    <location>
        <begin position="47"/>
        <end position="61"/>
    </location>
</feature>
<dbReference type="Gene3D" id="1.25.40.20">
    <property type="entry name" value="Ankyrin repeat-containing domain"/>
    <property type="match status" value="2"/>
</dbReference>
<feature type="repeat" description="ANK" evidence="3">
    <location>
        <begin position="517"/>
        <end position="549"/>
    </location>
</feature>
<dbReference type="SMART" id="SM00248">
    <property type="entry name" value="ANK"/>
    <property type="match status" value="5"/>
</dbReference>
<dbReference type="PROSITE" id="PS50088">
    <property type="entry name" value="ANK_REPEAT"/>
    <property type="match status" value="4"/>
</dbReference>
<organism evidence="5 6">
    <name type="scientific">Candidozyma haemuli</name>
    <dbReference type="NCBI Taxonomy" id="45357"/>
    <lineage>
        <taxon>Eukaryota</taxon>
        <taxon>Fungi</taxon>
        <taxon>Dikarya</taxon>
        <taxon>Ascomycota</taxon>
        <taxon>Saccharomycotina</taxon>
        <taxon>Pichiomycetes</taxon>
        <taxon>Metschnikowiaceae</taxon>
        <taxon>Candidozyma</taxon>
    </lineage>
</organism>
<feature type="compositionally biased region" description="Basic and acidic residues" evidence="4">
    <location>
        <begin position="76"/>
        <end position="85"/>
    </location>
</feature>
<feature type="region of interest" description="Disordered" evidence="4">
    <location>
        <begin position="1"/>
        <end position="486"/>
    </location>
</feature>
<evidence type="ECO:0000256" key="1">
    <source>
        <dbReference type="ARBA" id="ARBA00022737"/>
    </source>
</evidence>
<dbReference type="PANTHER" id="PTHR24171:SF8">
    <property type="entry name" value="BRCA1-ASSOCIATED RING DOMAIN PROTEIN 1"/>
    <property type="match status" value="1"/>
</dbReference>
<dbReference type="InterPro" id="IPR002110">
    <property type="entry name" value="Ankyrin_rpt"/>
</dbReference>
<dbReference type="PRINTS" id="PR01415">
    <property type="entry name" value="ANKYRIN"/>
</dbReference>
<evidence type="ECO:0000313" key="5">
    <source>
        <dbReference type="EMBL" id="QWU88309.1"/>
    </source>
</evidence>
<evidence type="ECO:0000256" key="3">
    <source>
        <dbReference type="PROSITE-ProRule" id="PRU00023"/>
    </source>
</evidence>
<feature type="compositionally biased region" description="Basic and acidic residues" evidence="4">
    <location>
        <begin position="801"/>
        <end position="846"/>
    </location>
</feature>
<dbReference type="EMBL" id="CP076662">
    <property type="protein sequence ID" value="QWU88309.1"/>
    <property type="molecule type" value="Genomic_DNA"/>
</dbReference>
<dbReference type="SUPFAM" id="SSF48403">
    <property type="entry name" value="Ankyrin repeat"/>
    <property type="match status" value="1"/>
</dbReference>
<dbReference type="PANTHER" id="PTHR24171">
    <property type="entry name" value="ANKYRIN REPEAT DOMAIN-CONTAINING PROTEIN 39-RELATED"/>
    <property type="match status" value="1"/>
</dbReference>
<keyword evidence="6" id="KW-1185">Reference proteome</keyword>
<feature type="compositionally biased region" description="Basic and acidic residues" evidence="4">
    <location>
        <begin position="209"/>
        <end position="277"/>
    </location>
</feature>
<feature type="compositionally biased region" description="Basic and acidic residues" evidence="4">
    <location>
        <begin position="459"/>
        <end position="471"/>
    </location>
</feature>
<feature type="compositionally biased region" description="Acidic residues" evidence="4">
    <location>
        <begin position="386"/>
        <end position="400"/>
    </location>
</feature>
<name>A0ABX8I4U8_9ASCO</name>
<evidence type="ECO:0000256" key="4">
    <source>
        <dbReference type="SAM" id="MobiDB-lite"/>
    </source>
</evidence>
<sequence length="1195" mass="134010">MSYNSQGNRIPGRDRDRERPRQGSSKPSSRDRERDRGIRPPSSSFGHPDDSYRRQEQRDYFGYRSNYRKPGYQGNRKRESYDKYRPGNKNKPSRPWNDKRKPGPNDRSRERSEYKPEERRPSQDGKERFESKNSAFRDRTEKASHRNSDPAPRVATERSETRVGSSTSDSKVNQLTKTARMPEIKDEKLLHLFDDDVKEEPTQTSSAVDTKKSEPEGKKKHDESNPKENSKSEVKVPEKSVSLEKREFPEKKGSFERSNSMEEKSSLEKKESVEKQESSTQKETVSKQTVPDKPDLINKKTPDNQDGDHQKKDNRKGVDVVGREETNSKPDQKSQIDGSVESEVESEAETVITNDPISTEVAKSLVRKRGVDEERRRLKRKIIYSDESDEESDEGNNDNDDSYRPSSSQRPTEEQTASLDSNTTPSLTHPGSRRRRSSNDSRKSANRSGLDSSDESEKEEIQQRQKSKQESKPSTSYKMKRDSTGRSLLQRACKKGDLEAVKNLIARGADANESDFGGFTCLHEAALAGNTKIVEFLIKKGADVNKQALEAGDSETPLMDASENKHVETVKVLLAHGADPNITNVDGFSALTKLYHLQTEEDNYDEVISLLSAAADEKQSSKAISQSPRKVIEDPNENYFNDLTKKKSSAIYKYVAQGLKEAAAEDFILHGYSLSKKPDILILAARHGHTELVDILLGLNPGSFDINTKNKAGVSILLASVGRGNYDVVKLLLTRGADPSLKREKDSLNALQIAKHSAQHDPREVFLIEKHMSGESEKPSIQHPPSSPTPDGKNLPNPSLVKKESAENHEGHTFEASDVKPKAKPPVENEVASKKRKNSEDSDAKGVKKRKDAVKATIEETQATGEEAKELEKALLGSPSGESKDKSAEEHRAKIHHTASNISLSPGPTTKAQEEQKQKALEEAKIWQEKVQAKKRARKEMFLQAEKEKERKRKEDEERRAELEKQERLKAKEDEIKKAQEAEKLAKDLEVKRKKLETDLILQKYPIGLRQFVFGSKVSEVERLKYSPLYVFDVGGGSAVIDLQISLLLAKPVSDLHEQCGKKDGDVRILDQEAKTKVWPLFFPMVGVGKNHQVEADGLAKFVGLQLSFLPYEAAAEYVKANDAGLHEKVWSVKKETRVSLASLPVVASPSTAAPVHPHRGSENGVSPKAGFVPPRWKLRQDVVKTICSAHTPLW</sequence>
<keyword evidence="1" id="KW-0677">Repeat</keyword>
<feature type="compositionally biased region" description="Basic and acidic residues" evidence="4">
    <location>
        <begin position="180"/>
        <end position="201"/>
    </location>
</feature>
<protein>
    <submittedName>
        <fullName evidence="5">Uncharacterized protein</fullName>
    </submittedName>
</protein>
<dbReference type="InterPro" id="IPR036770">
    <property type="entry name" value="Ankyrin_rpt-contain_sf"/>
</dbReference>
<dbReference type="Proteomes" id="UP000825434">
    <property type="component" value="Chromosome 2"/>
</dbReference>
<feature type="compositionally biased region" description="Basic and acidic residues" evidence="4">
    <location>
        <begin position="96"/>
        <end position="148"/>
    </location>
</feature>
<feature type="repeat" description="ANK" evidence="3">
    <location>
        <begin position="484"/>
        <end position="516"/>
    </location>
</feature>
<feature type="repeat" description="ANK" evidence="3">
    <location>
        <begin position="553"/>
        <end position="585"/>
    </location>
</feature>
<feature type="compositionally biased region" description="Polar residues" evidence="4">
    <location>
        <begin position="162"/>
        <end position="177"/>
    </location>
</feature>